<keyword evidence="3" id="KW-1185">Reference proteome</keyword>
<dbReference type="GO" id="GO:0006950">
    <property type="term" value="P:response to stress"/>
    <property type="evidence" value="ECO:0007669"/>
    <property type="project" value="TreeGrafter"/>
</dbReference>
<dbReference type="EMBL" id="JACHLP010000003">
    <property type="protein sequence ID" value="MBB4843414.1"/>
    <property type="molecule type" value="Genomic_DNA"/>
</dbReference>
<comment type="caution">
    <text evidence="2">The sequence shown here is derived from an EMBL/GenBank/DDBJ whole genome shotgun (WGS) entry which is preliminary data.</text>
</comment>
<protein>
    <submittedName>
        <fullName evidence="2">DNA-binding MarR family transcriptional regulator</fullName>
    </submittedName>
</protein>
<proteinExistence type="predicted"/>
<gene>
    <name evidence="2" type="ORF">HNP55_001933</name>
</gene>
<accession>A0A840L4E6</accession>
<dbReference type="SMART" id="SM00347">
    <property type="entry name" value="HTH_MARR"/>
    <property type="match status" value="1"/>
</dbReference>
<name>A0A840L4E6_9BURK</name>
<sequence>MAAEQARAARQGQSAPSPVQGGLLFILARQDGVTMGEIAQQLDLAPSAVSGLVQRMEALGWLRRQACELDARTQRVWLNEAGRAQLPALRKALGHINERLAQSFSEAELQTVARWLEHVQNLGEDE</sequence>
<dbReference type="InterPro" id="IPR036388">
    <property type="entry name" value="WH-like_DNA-bd_sf"/>
</dbReference>
<evidence type="ECO:0000313" key="3">
    <source>
        <dbReference type="Proteomes" id="UP000562027"/>
    </source>
</evidence>
<organism evidence="2 3">
    <name type="scientific">Roseateles oligotrophus</name>
    <dbReference type="NCBI Taxonomy" id="1769250"/>
    <lineage>
        <taxon>Bacteria</taxon>
        <taxon>Pseudomonadati</taxon>
        <taxon>Pseudomonadota</taxon>
        <taxon>Betaproteobacteria</taxon>
        <taxon>Burkholderiales</taxon>
        <taxon>Sphaerotilaceae</taxon>
        <taxon>Roseateles</taxon>
    </lineage>
</organism>
<evidence type="ECO:0000313" key="2">
    <source>
        <dbReference type="EMBL" id="MBB4843414.1"/>
    </source>
</evidence>
<dbReference type="Proteomes" id="UP000562027">
    <property type="component" value="Unassembled WGS sequence"/>
</dbReference>
<dbReference type="Pfam" id="PF12802">
    <property type="entry name" value="MarR_2"/>
    <property type="match status" value="1"/>
</dbReference>
<reference evidence="2 3" key="1">
    <citation type="submission" date="2020-08" db="EMBL/GenBank/DDBJ databases">
        <title>Functional genomics of gut bacteria from endangered species of beetles.</title>
        <authorList>
            <person name="Carlos-Shanley C."/>
        </authorList>
    </citation>
    <scope>NUCLEOTIDE SEQUENCE [LARGE SCALE GENOMIC DNA]</scope>
    <source>
        <strain evidence="2 3">S00239</strain>
    </source>
</reference>
<dbReference type="InterPro" id="IPR039422">
    <property type="entry name" value="MarR/SlyA-like"/>
</dbReference>
<evidence type="ECO:0000259" key="1">
    <source>
        <dbReference type="PROSITE" id="PS50995"/>
    </source>
</evidence>
<dbReference type="RefSeq" id="WP_184298641.1">
    <property type="nucleotide sequence ID" value="NZ_JACHLP010000003.1"/>
</dbReference>
<dbReference type="GO" id="GO:0003677">
    <property type="term" value="F:DNA binding"/>
    <property type="evidence" value="ECO:0007669"/>
    <property type="project" value="UniProtKB-KW"/>
</dbReference>
<dbReference type="PROSITE" id="PS50995">
    <property type="entry name" value="HTH_MARR_2"/>
    <property type="match status" value="1"/>
</dbReference>
<dbReference type="Gene3D" id="1.10.10.10">
    <property type="entry name" value="Winged helix-like DNA-binding domain superfamily/Winged helix DNA-binding domain"/>
    <property type="match status" value="1"/>
</dbReference>
<feature type="domain" description="HTH marR-type" evidence="1">
    <location>
        <begin position="1"/>
        <end position="121"/>
    </location>
</feature>
<dbReference type="InterPro" id="IPR036390">
    <property type="entry name" value="WH_DNA-bd_sf"/>
</dbReference>
<dbReference type="SUPFAM" id="SSF46785">
    <property type="entry name" value="Winged helix' DNA-binding domain"/>
    <property type="match status" value="1"/>
</dbReference>
<dbReference type="PANTHER" id="PTHR33164:SF107">
    <property type="entry name" value="TRANSCRIPTIONAL REGULATORY PROTEIN"/>
    <property type="match status" value="1"/>
</dbReference>
<keyword evidence="2" id="KW-0238">DNA-binding</keyword>
<dbReference type="PANTHER" id="PTHR33164">
    <property type="entry name" value="TRANSCRIPTIONAL REGULATOR, MARR FAMILY"/>
    <property type="match status" value="1"/>
</dbReference>
<dbReference type="GO" id="GO:0003700">
    <property type="term" value="F:DNA-binding transcription factor activity"/>
    <property type="evidence" value="ECO:0007669"/>
    <property type="project" value="InterPro"/>
</dbReference>
<dbReference type="AlphaFoldDB" id="A0A840L4E6"/>
<dbReference type="InterPro" id="IPR000835">
    <property type="entry name" value="HTH_MarR-typ"/>
</dbReference>